<feature type="chain" id="PRO_5045910955" evidence="1">
    <location>
        <begin position="24"/>
        <end position="166"/>
    </location>
</feature>
<protein>
    <submittedName>
        <fullName evidence="3">TlpA family protein disulfide reductase</fullName>
    </submittedName>
</protein>
<evidence type="ECO:0000256" key="1">
    <source>
        <dbReference type="SAM" id="SignalP"/>
    </source>
</evidence>
<keyword evidence="4" id="KW-1185">Reference proteome</keyword>
<dbReference type="RefSeq" id="WP_186922935.1">
    <property type="nucleotide sequence ID" value="NZ_JACOFW010000010.1"/>
</dbReference>
<dbReference type="PANTHER" id="PTHR42852">
    <property type="entry name" value="THIOL:DISULFIDE INTERCHANGE PROTEIN DSBE"/>
    <property type="match status" value="1"/>
</dbReference>
<dbReference type="InterPro" id="IPR050553">
    <property type="entry name" value="Thioredoxin_ResA/DsbE_sf"/>
</dbReference>
<comment type="caution">
    <text evidence="3">The sequence shown here is derived from an EMBL/GenBank/DDBJ whole genome shotgun (WGS) entry which is preliminary data.</text>
</comment>
<organism evidence="3 4">
    <name type="scientific">Undibacterium seohonense</name>
    <dbReference type="NCBI Taxonomy" id="1344950"/>
    <lineage>
        <taxon>Bacteria</taxon>
        <taxon>Pseudomonadati</taxon>
        <taxon>Pseudomonadota</taxon>
        <taxon>Betaproteobacteria</taxon>
        <taxon>Burkholderiales</taxon>
        <taxon>Oxalobacteraceae</taxon>
        <taxon>Undibacterium</taxon>
    </lineage>
</organism>
<dbReference type="CDD" id="cd02966">
    <property type="entry name" value="TlpA_like_family"/>
    <property type="match status" value="1"/>
</dbReference>
<dbReference type="EMBL" id="JACOFW010000010">
    <property type="protein sequence ID" value="MBC3807861.1"/>
    <property type="molecule type" value="Genomic_DNA"/>
</dbReference>
<name>A0ABR6X4R1_9BURK</name>
<reference evidence="3 4" key="1">
    <citation type="submission" date="2020-08" db="EMBL/GenBank/DDBJ databases">
        <title>Novel species isolated from subtropical streams in China.</title>
        <authorList>
            <person name="Lu H."/>
        </authorList>
    </citation>
    <scope>NUCLEOTIDE SEQUENCE [LARGE SCALE GENOMIC DNA]</scope>
    <source>
        <strain evidence="3 4">KACC 16656</strain>
    </source>
</reference>
<feature type="domain" description="Thioredoxin" evidence="2">
    <location>
        <begin position="24"/>
        <end position="163"/>
    </location>
</feature>
<evidence type="ECO:0000313" key="4">
    <source>
        <dbReference type="Proteomes" id="UP000648257"/>
    </source>
</evidence>
<evidence type="ECO:0000259" key="2">
    <source>
        <dbReference type="PROSITE" id="PS51352"/>
    </source>
</evidence>
<dbReference type="InterPro" id="IPR013766">
    <property type="entry name" value="Thioredoxin_domain"/>
</dbReference>
<accession>A0ABR6X4R1</accession>
<feature type="signal peptide" evidence="1">
    <location>
        <begin position="1"/>
        <end position="23"/>
    </location>
</feature>
<evidence type="ECO:0000313" key="3">
    <source>
        <dbReference type="EMBL" id="MBC3807861.1"/>
    </source>
</evidence>
<dbReference type="Pfam" id="PF08534">
    <property type="entry name" value="Redoxin"/>
    <property type="match status" value="1"/>
</dbReference>
<sequence>MSPLKISCLSLLLFAALSGHAHAIERGQSAPEFSIPGTNRQLKLSDYRGKLVYLDFWASWCGPCKKSFPWMNSMQEKFGPRGLTIIAVNLDTKTEDSDLFLSKVPTNFLIGFDKQGELPKRYQVQGMPSSVLIDREGKIIAIHKGFNETSAKRIEEEIEVQLQKKP</sequence>
<dbReference type="InterPro" id="IPR013740">
    <property type="entry name" value="Redoxin"/>
</dbReference>
<dbReference type="PROSITE" id="PS51352">
    <property type="entry name" value="THIOREDOXIN_2"/>
    <property type="match status" value="1"/>
</dbReference>
<dbReference type="Gene3D" id="3.40.30.10">
    <property type="entry name" value="Glutaredoxin"/>
    <property type="match status" value="1"/>
</dbReference>
<keyword evidence="1" id="KW-0732">Signal</keyword>
<dbReference type="InterPro" id="IPR036249">
    <property type="entry name" value="Thioredoxin-like_sf"/>
</dbReference>
<dbReference type="Proteomes" id="UP000648257">
    <property type="component" value="Unassembled WGS sequence"/>
</dbReference>
<dbReference type="SUPFAM" id="SSF52833">
    <property type="entry name" value="Thioredoxin-like"/>
    <property type="match status" value="1"/>
</dbReference>
<gene>
    <name evidence="3" type="ORF">H8K52_10945</name>
</gene>
<proteinExistence type="predicted"/>
<dbReference type="PANTHER" id="PTHR42852:SF18">
    <property type="entry name" value="CHROMOSOME UNDETERMINED SCAFFOLD_47, WHOLE GENOME SHOTGUN SEQUENCE"/>
    <property type="match status" value="1"/>
</dbReference>